<feature type="compositionally biased region" description="Basic and acidic residues" evidence="1">
    <location>
        <begin position="28"/>
        <end position="63"/>
    </location>
</feature>
<keyword evidence="3" id="KW-1185">Reference proteome</keyword>
<feature type="compositionally biased region" description="Low complexity" evidence="1">
    <location>
        <begin position="545"/>
        <end position="555"/>
    </location>
</feature>
<reference evidence="3" key="1">
    <citation type="submission" date="2011-07" db="EMBL/GenBank/DDBJ databases">
        <authorList>
            <consortium name="Caenorhabditis brenneri Sequencing and Analysis Consortium"/>
            <person name="Wilson R.K."/>
        </authorList>
    </citation>
    <scope>NUCLEOTIDE SEQUENCE [LARGE SCALE GENOMIC DNA]</scope>
    <source>
        <strain evidence="3">PB2801</strain>
    </source>
</reference>
<feature type="region of interest" description="Disordered" evidence="1">
    <location>
        <begin position="1"/>
        <end position="70"/>
    </location>
</feature>
<name>G0PMU3_CAEBE</name>
<evidence type="ECO:0000256" key="1">
    <source>
        <dbReference type="SAM" id="MobiDB-lite"/>
    </source>
</evidence>
<feature type="compositionally biased region" description="Polar residues" evidence="1">
    <location>
        <begin position="185"/>
        <end position="194"/>
    </location>
</feature>
<feature type="compositionally biased region" description="Pro residues" evidence="1">
    <location>
        <begin position="562"/>
        <end position="589"/>
    </location>
</feature>
<dbReference type="HOGENOM" id="CLU_398630_0_0_1"/>
<dbReference type="InParanoid" id="G0PMU3"/>
<evidence type="ECO:0000313" key="2">
    <source>
        <dbReference type="EMBL" id="EGT38660.1"/>
    </source>
</evidence>
<dbReference type="Proteomes" id="UP000008068">
    <property type="component" value="Unassembled WGS sequence"/>
</dbReference>
<accession>G0PMU3</accession>
<proteinExistence type="predicted"/>
<dbReference type="AlphaFoldDB" id="G0PMU3"/>
<dbReference type="FunCoup" id="G0PMU3">
    <property type="interactions" value="87"/>
</dbReference>
<protein>
    <submittedName>
        <fullName evidence="2">Uncharacterized protein</fullName>
    </submittedName>
</protein>
<feature type="compositionally biased region" description="Pro residues" evidence="1">
    <location>
        <begin position="443"/>
        <end position="458"/>
    </location>
</feature>
<gene>
    <name evidence="2" type="ORF">CAEBREN_18666</name>
</gene>
<organism evidence="3">
    <name type="scientific">Caenorhabditis brenneri</name>
    <name type="common">Nematode worm</name>
    <dbReference type="NCBI Taxonomy" id="135651"/>
    <lineage>
        <taxon>Eukaryota</taxon>
        <taxon>Metazoa</taxon>
        <taxon>Ecdysozoa</taxon>
        <taxon>Nematoda</taxon>
        <taxon>Chromadorea</taxon>
        <taxon>Rhabditida</taxon>
        <taxon>Rhabditina</taxon>
        <taxon>Rhabditomorpha</taxon>
        <taxon>Rhabditoidea</taxon>
        <taxon>Rhabditidae</taxon>
        <taxon>Peloderinae</taxon>
        <taxon>Caenorhabditis</taxon>
    </lineage>
</organism>
<sequence>MQSTPKPDDAQRKRPRIISHSSQNVKTPRKETDIVDRIWHDHDELQREKKARREEEAKRREHPQPPARDYLPLTINNLKNFKNEDTAISDFINRVGMVDKLLGYKMLLGKMENCGTLGYEKMSDEEIRELSAEWLKAYPKKESSQNPNQKGGGPQTPPPKQEEENVENDSPDRPRRGPKTPPGSPSRSNLNDQGPVNKREVVEELAKSFGITPFQVEQNLGNVLDKELEVCSKKLKNELLEKCNLQLQNQIDRKIKTEDLSDQMELVSEDSLSVDLKLPKKEEQDTTFFHMVIPPPPIPPPIQPPPYSYFNAPPTQFQYAQPPPPPPPPLQQPYQQNIMCYVSYANFHCFILLIQPPPPQPLVPNGPPPQIHYQVPPNQSFPPQTSIDTMILPPVNVPPPPMGVRIDTPMPPPIPPGKLYITSGVKFINSISVVHTMPTTAMPPPPIQTKIPPPPLPPQIQSSAPNPGPPTSFNGDCWRTGPPIHQPPIIPADTWQHQPPQPPPPPSATAVTVPVSSAPNVVNVQSTLFSALGLHKFPPPPPPVSGNSNSNTSVPFFSLSALPPPPPPPGGGSSPPCVPLTFVPPPPPNQQSSMGPPVGQSGYHNHGQKNGRKPQYIQPYSNNY</sequence>
<feature type="region of interest" description="Disordered" evidence="1">
    <location>
        <begin position="443"/>
        <end position="512"/>
    </location>
</feature>
<dbReference type="OrthoDB" id="5876869at2759"/>
<evidence type="ECO:0000313" key="3">
    <source>
        <dbReference type="Proteomes" id="UP000008068"/>
    </source>
</evidence>
<dbReference type="eggNOG" id="ENOG502QURU">
    <property type="taxonomic scope" value="Eukaryota"/>
</dbReference>
<feature type="region of interest" description="Disordered" evidence="1">
    <location>
        <begin position="540"/>
        <end position="624"/>
    </location>
</feature>
<dbReference type="STRING" id="135651.G0PMU3"/>
<feature type="compositionally biased region" description="Basic and acidic residues" evidence="1">
    <location>
        <begin position="1"/>
        <end position="12"/>
    </location>
</feature>
<feature type="region of interest" description="Disordered" evidence="1">
    <location>
        <begin position="139"/>
        <end position="196"/>
    </location>
</feature>
<dbReference type="EMBL" id="GL381536">
    <property type="protein sequence ID" value="EGT38660.1"/>
    <property type="molecule type" value="Genomic_DNA"/>
</dbReference>